<evidence type="ECO:0008006" key="3">
    <source>
        <dbReference type="Google" id="ProtNLM"/>
    </source>
</evidence>
<dbReference type="InterPro" id="IPR036875">
    <property type="entry name" value="Znf_CCHC_sf"/>
</dbReference>
<comment type="caution">
    <text evidence="1">The sequence shown here is derived from an EMBL/GenBank/DDBJ whole genome shotgun (WGS) entry which is preliminary data.</text>
</comment>
<evidence type="ECO:0000313" key="1">
    <source>
        <dbReference type="EMBL" id="PVU99647.1"/>
    </source>
</evidence>
<sequence>SIEKESYDRTVTVYNFNVGDSVLLSVEGIRSKFEPAWTGPYKVTEQLQRGNYIIKDSRNNFDVVNGDRLKKFISGNRRVPENNIKVIEGVNLGVAGNLFADMEVKLRNCNLSMNFSSSFPKGTPTNAFPRLFWTPGSSWAAPSTRKVDATESRKREFLQTAKKLSGKNIDPYSGFILPAPKPFSGNWDEDGMAWIDRFQRHVSTFRTQLLDEELMGYSESFYTGAALVWHKSASILYVAWEDYVSAFLIEFNPEKSKARAQKELESFDFYGKDILSTYASLTKLFRILGIVDKDLKVDALFRKLSRSDRELMINQGFTTVNEIMDCLQSQYKRDKLYGSVPKMQNAVGINSSKVNKKDYQVKQRQCYNRRKLGHLARECPNQGPSQEEVGMLKNELYNMNK</sequence>
<dbReference type="SUPFAM" id="SSF57756">
    <property type="entry name" value="Retrovirus zinc finger-like domains"/>
    <property type="match status" value="1"/>
</dbReference>
<evidence type="ECO:0000313" key="2">
    <source>
        <dbReference type="Proteomes" id="UP000245609"/>
    </source>
</evidence>
<dbReference type="Gene3D" id="4.10.60.10">
    <property type="entry name" value="Zinc finger, CCHC-type"/>
    <property type="match status" value="1"/>
</dbReference>
<keyword evidence="2" id="KW-1185">Reference proteome</keyword>
<dbReference type="OrthoDB" id="3863715at2759"/>
<organism evidence="1 2">
    <name type="scientific">Smittium megazygosporum</name>
    <dbReference type="NCBI Taxonomy" id="133381"/>
    <lineage>
        <taxon>Eukaryota</taxon>
        <taxon>Fungi</taxon>
        <taxon>Fungi incertae sedis</taxon>
        <taxon>Zoopagomycota</taxon>
        <taxon>Kickxellomycotina</taxon>
        <taxon>Harpellomycetes</taxon>
        <taxon>Harpellales</taxon>
        <taxon>Legeriomycetaceae</taxon>
        <taxon>Smittium</taxon>
    </lineage>
</organism>
<dbReference type="Proteomes" id="UP000245609">
    <property type="component" value="Unassembled WGS sequence"/>
</dbReference>
<dbReference type="AlphaFoldDB" id="A0A2T9Z4X0"/>
<reference evidence="1 2" key="1">
    <citation type="journal article" date="2018" name="MBio">
        <title>Comparative Genomics Reveals the Core Gene Toolbox for the Fungus-Insect Symbiosis.</title>
        <authorList>
            <person name="Wang Y."/>
            <person name="Stata M."/>
            <person name="Wang W."/>
            <person name="Stajich J.E."/>
            <person name="White M.M."/>
            <person name="Moncalvo J.M."/>
        </authorList>
    </citation>
    <scope>NUCLEOTIDE SEQUENCE [LARGE SCALE GENOMIC DNA]</scope>
    <source>
        <strain evidence="1 2">SC-DP-2</strain>
    </source>
</reference>
<gene>
    <name evidence="1" type="ORF">BB560_005472</name>
</gene>
<accession>A0A2T9Z4X0</accession>
<name>A0A2T9Z4X0_9FUNG</name>
<dbReference type="STRING" id="133381.A0A2T9Z4X0"/>
<feature type="non-terminal residue" evidence="1">
    <location>
        <position position="1"/>
    </location>
</feature>
<dbReference type="GO" id="GO:0003676">
    <property type="term" value="F:nucleic acid binding"/>
    <property type="evidence" value="ECO:0007669"/>
    <property type="project" value="InterPro"/>
</dbReference>
<dbReference type="EMBL" id="MBFS01002239">
    <property type="protein sequence ID" value="PVU99647.1"/>
    <property type="molecule type" value="Genomic_DNA"/>
</dbReference>
<feature type="non-terminal residue" evidence="1">
    <location>
        <position position="401"/>
    </location>
</feature>
<protein>
    <recommendedName>
        <fullName evidence="3">CCHC-type domain-containing protein</fullName>
    </recommendedName>
</protein>
<proteinExistence type="predicted"/>
<dbReference type="GO" id="GO:0008270">
    <property type="term" value="F:zinc ion binding"/>
    <property type="evidence" value="ECO:0007669"/>
    <property type="project" value="InterPro"/>
</dbReference>